<reference evidence="2" key="1">
    <citation type="submission" date="2020-02" db="EMBL/GenBank/DDBJ databases">
        <authorList>
            <person name="Lichtner F.J."/>
        </authorList>
    </citation>
    <scope>NUCLEOTIDE SEQUENCE</scope>
    <source>
        <strain evidence="2">G10</strain>
    </source>
</reference>
<keyword evidence="3" id="KW-1185">Reference proteome</keyword>
<dbReference type="AlphaFoldDB" id="A0A9P5L028"/>
<name>A0A9P5L028_PENCR</name>
<evidence type="ECO:0000256" key="1">
    <source>
        <dbReference type="SAM" id="MobiDB-lite"/>
    </source>
</evidence>
<accession>A0A9P5L028</accession>
<gene>
    <name evidence="2" type="ORF">PCG10_001006</name>
</gene>
<feature type="region of interest" description="Disordered" evidence="1">
    <location>
        <begin position="1"/>
        <end position="22"/>
    </location>
</feature>
<sequence length="61" mass="6701">MTATSLVMQNRRSKASGKPPLRLPIIAPKEDLFDALAKSEKALIAPPRIRLPPRSRTGHAE</sequence>
<protein>
    <submittedName>
        <fullName evidence="2">Uncharacterized protein</fullName>
    </submittedName>
</protein>
<organism evidence="2 3">
    <name type="scientific">Penicillium crustosum</name>
    <name type="common">Blue mold fungus</name>
    <dbReference type="NCBI Taxonomy" id="36656"/>
    <lineage>
        <taxon>Eukaryota</taxon>
        <taxon>Fungi</taxon>
        <taxon>Dikarya</taxon>
        <taxon>Ascomycota</taxon>
        <taxon>Pezizomycotina</taxon>
        <taxon>Eurotiomycetes</taxon>
        <taxon>Eurotiomycetidae</taxon>
        <taxon>Eurotiales</taxon>
        <taxon>Aspergillaceae</taxon>
        <taxon>Penicillium</taxon>
    </lineage>
</organism>
<comment type="caution">
    <text evidence="2">The sequence shown here is derived from an EMBL/GenBank/DDBJ whole genome shotgun (WGS) entry which is preliminary data.</text>
</comment>
<dbReference type="Proteomes" id="UP000701341">
    <property type="component" value="Unassembled WGS sequence"/>
</dbReference>
<evidence type="ECO:0000313" key="3">
    <source>
        <dbReference type="Proteomes" id="UP000701341"/>
    </source>
</evidence>
<evidence type="ECO:0000313" key="2">
    <source>
        <dbReference type="EMBL" id="KAF7517750.1"/>
    </source>
</evidence>
<dbReference type="EMBL" id="JAAOZQ010000110">
    <property type="protein sequence ID" value="KAF7517750.1"/>
    <property type="molecule type" value="Genomic_DNA"/>
</dbReference>
<feature type="compositionally biased region" description="Polar residues" evidence="1">
    <location>
        <begin position="1"/>
        <end position="10"/>
    </location>
</feature>
<proteinExistence type="predicted"/>